<comment type="caution">
    <text evidence="3">The sequence shown here is derived from an EMBL/GenBank/DDBJ whole genome shotgun (WGS) entry which is preliminary data.</text>
</comment>
<feature type="transmembrane region" description="Helical" evidence="1">
    <location>
        <begin position="330"/>
        <end position="352"/>
    </location>
</feature>
<keyword evidence="1" id="KW-1133">Transmembrane helix</keyword>
<dbReference type="OrthoDB" id="7353197at2"/>
<sequence length="369" mass="39137">MYRGRLERDLNAWAAQGLIDPATAVRLLDEFDRRESAFSLGRVLVVIAALLLGGAVLLLIAANWEAIPRLWRLLGIVGLIWTAYGAAAWLRRRGAWRLSEAALVAGVLFFGGAIALVGQMYHLSGDATQAMLVWFGGAAVTALLFRSQAAATVSGFLAFAVAGVEWSDSFGIDDRLLLWWMPVMALVVIGLVRYTGAAQARHLAYLLMMGWVLILYGEHAAPATALAITGVGAACYLLASLPVSPLRPLAASAGAAPAFYAFLLLVIGLAILHFEIDSAGERLLLGVVTLSAALGGIALSGRDNGAVRYLAYAAFAAETLYLASETLGSILGTSGFFLISGLVVAAVAWLVIRLERRFSVHARTGEVRP</sequence>
<protein>
    <submittedName>
        <fullName evidence="3">Putative membrane protein</fullName>
    </submittedName>
</protein>
<feature type="domain" description="DUF2157" evidence="2">
    <location>
        <begin position="12"/>
        <end position="150"/>
    </location>
</feature>
<feature type="transmembrane region" description="Helical" evidence="1">
    <location>
        <begin position="43"/>
        <end position="64"/>
    </location>
</feature>
<dbReference type="RefSeq" id="WP_108002956.1">
    <property type="nucleotide sequence ID" value="NZ_JBHEEX010000007.1"/>
</dbReference>
<proteinExistence type="predicted"/>
<organism evidence="3 4">
    <name type="scientific">Mycoplana dimorpha</name>
    <dbReference type="NCBI Taxonomy" id="28320"/>
    <lineage>
        <taxon>Bacteria</taxon>
        <taxon>Pseudomonadati</taxon>
        <taxon>Pseudomonadota</taxon>
        <taxon>Alphaproteobacteria</taxon>
        <taxon>Hyphomicrobiales</taxon>
        <taxon>Rhizobiaceae</taxon>
        <taxon>Mycoplana</taxon>
    </lineage>
</organism>
<dbReference type="InterPro" id="IPR018677">
    <property type="entry name" value="DUF2157"/>
</dbReference>
<evidence type="ECO:0000256" key="1">
    <source>
        <dbReference type="SAM" id="Phobius"/>
    </source>
</evidence>
<name>A0A2T5B8C3_MYCDI</name>
<feature type="transmembrane region" description="Helical" evidence="1">
    <location>
        <begin position="283"/>
        <end position="301"/>
    </location>
</feature>
<feature type="transmembrane region" description="Helical" evidence="1">
    <location>
        <begin position="70"/>
        <end position="90"/>
    </location>
</feature>
<evidence type="ECO:0000313" key="3">
    <source>
        <dbReference type="EMBL" id="PTM95231.1"/>
    </source>
</evidence>
<evidence type="ECO:0000259" key="2">
    <source>
        <dbReference type="Pfam" id="PF09925"/>
    </source>
</evidence>
<dbReference type="Pfam" id="PF09925">
    <property type="entry name" value="DUF2157"/>
    <property type="match status" value="1"/>
</dbReference>
<keyword evidence="4" id="KW-1185">Reference proteome</keyword>
<keyword evidence="1" id="KW-0812">Transmembrane</keyword>
<dbReference type="AlphaFoldDB" id="A0A2T5B8C3"/>
<dbReference type="EMBL" id="PZZZ01000004">
    <property type="protein sequence ID" value="PTM95231.1"/>
    <property type="molecule type" value="Genomic_DNA"/>
</dbReference>
<feature type="transmembrane region" description="Helical" evidence="1">
    <location>
        <begin position="102"/>
        <end position="121"/>
    </location>
</feature>
<dbReference type="Proteomes" id="UP000241247">
    <property type="component" value="Unassembled WGS sequence"/>
</dbReference>
<reference evidence="3 4" key="1">
    <citation type="submission" date="2018-04" db="EMBL/GenBank/DDBJ databases">
        <title>Genomic Encyclopedia of Type Strains, Phase IV (KMG-IV): sequencing the most valuable type-strain genomes for metagenomic binning, comparative biology and taxonomic classification.</title>
        <authorList>
            <person name="Goeker M."/>
        </authorList>
    </citation>
    <scope>NUCLEOTIDE SEQUENCE [LARGE SCALE GENOMIC DNA]</scope>
    <source>
        <strain evidence="3 4">DSM 7138</strain>
    </source>
</reference>
<gene>
    <name evidence="3" type="ORF">C7449_104305</name>
</gene>
<feature type="transmembrane region" description="Helical" evidence="1">
    <location>
        <begin position="176"/>
        <end position="194"/>
    </location>
</feature>
<feature type="transmembrane region" description="Helical" evidence="1">
    <location>
        <begin position="133"/>
        <end position="164"/>
    </location>
</feature>
<keyword evidence="1" id="KW-0472">Membrane</keyword>
<accession>A0A2T5B8C3</accession>
<feature type="transmembrane region" description="Helical" evidence="1">
    <location>
        <begin position="249"/>
        <end position="271"/>
    </location>
</feature>
<evidence type="ECO:0000313" key="4">
    <source>
        <dbReference type="Proteomes" id="UP000241247"/>
    </source>
</evidence>